<feature type="domain" description="Glycosyltransferase subfamily 4-like N-terminal" evidence="2">
    <location>
        <begin position="21"/>
        <end position="146"/>
    </location>
</feature>
<dbReference type="GO" id="GO:0016757">
    <property type="term" value="F:glycosyltransferase activity"/>
    <property type="evidence" value="ECO:0007669"/>
    <property type="project" value="InterPro"/>
</dbReference>
<evidence type="ECO:0000259" key="2">
    <source>
        <dbReference type="Pfam" id="PF13477"/>
    </source>
</evidence>
<evidence type="ECO:0000259" key="1">
    <source>
        <dbReference type="Pfam" id="PF00534"/>
    </source>
</evidence>
<dbReference type="EMBL" id="QKRB01000044">
    <property type="protein sequence ID" value="PZD95521.1"/>
    <property type="molecule type" value="Genomic_DNA"/>
</dbReference>
<evidence type="ECO:0000313" key="4">
    <source>
        <dbReference type="Proteomes" id="UP000249522"/>
    </source>
</evidence>
<gene>
    <name evidence="3" type="ORF">DNH61_13400</name>
</gene>
<keyword evidence="4" id="KW-1185">Reference proteome</keyword>
<evidence type="ECO:0000313" key="3">
    <source>
        <dbReference type="EMBL" id="PZD95521.1"/>
    </source>
</evidence>
<dbReference type="SUPFAM" id="SSF53756">
    <property type="entry name" value="UDP-Glycosyltransferase/glycogen phosphorylase"/>
    <property type="match status" value="1"/>
</dbReference>
<dbReference type="PANTHER" id="PTHR12526">
    <property type="entry name" value="GLYCOSYLTRANSFERASE"/>
    <property type="match status" value="1"/>
</dbReference>
<accession>A0A2W1LUR0</accession>
<dbReference type="PANTHER" id="PTHR12526:SF630">
    <property type="entry name" value="GLYCOSYLTRANSFERASE"/>
    <property type="match status" value="1"/>
</dbReference>
<protein>
    <submittedName>
        <fullName evidence="3">Glycosyltransferase family 1 protein</fullName>
    </submittedName>
</protein>
<dbReference type="RefSeq" id="WP_111147151.1">
    <property type="nucleotide sequence ID" value="NZ_QKRB01000044.1"/>
</dbReference>
<feature type="domain" description="Glycosyl transferase family 1" evidence="1">
    <location>
        <begin position="188"/>
        <end position="353"/>
    </location>
</feature>
<dbReference type="AlphaFoldDB" id="A0A2W1LUR0"/>
<dbReference type="InterPro" id="IPR001296">
    <property type="entry name" value="Glyco_trans_1"/>
</dbReference>
<dbReference type="Gene3D" id="3.40.50.2000">
    <property type="entry name" value="Glycogen Phosphorylase B"/>
    <property type="match status" value="2"/>
</dbReference>
<organism evidence="3 4">
    <name type="scientific">Paenibacillus sambharensis</name>
    <dbReference type="NCBI Taxonomy" id="1803190"/>
    <lineage>
        <taxon>Bacteria</taxon>
        <taxon>Bacillati</taxon>
        <taxon>Bacillota</taxon>
        <taxon>Bacilli</taxon>
        <taxon>Bacillales</taxon>
        <taxon>Paenibacillaceae</taxon>
        <taxon>Paenibacillus</taxon>
    </lineage>
</organism>
<dbReference type="Proteomes" id="UP000249522">
    <property type="component" value="Unassembled WGS sequence"/>
</dbReference>
<dbReference type="Pfam" id="PF00534">
    <property type="entry name" value="Glycos_transf_1"/>
    <property type="match status" value="1"/>
</dbReference>
<dbReference type="CDD" id="cd03808">
    <property type="entry name" value="GT4_CapM-like"/>
    <property type="match status" value="1"/>
</dbReference>
<keyword evidence="3" id="KW-0808">Transferase</keyword>
<dbReference type="Pfam" id="PF13477">
    <property type="entry name" value="Glyco_trans_4_2"/>
    <property type="match status" value="1"/>
</dbReference>
<sequence>MKVAHLCTSALSHKILVDKLALLRKKGYDIHLVSSEEGYDPNLVDKYGFELRFVHMNRPIKPLDDLRSIFRVAKVLKQEQYDIVHTHTAKAGVVGRIAARLARVPVVIHTTHGLPFYEGQSRLKNRLFCLLEKIGAAFGHAIASQNREDIAKIREYAPRATVYYEGNGVDLEALDAKRAAVTPEMLSELRRQWSIRPDQKVMLMGARFEPVKDHFFLLEGLKRLKQLGQTDYVCVLAGKGELEDEVRSRIKEYGLEEQVRLIGHTREIYSWIELADVIVLSSEKEGIPRIVMEAMTYSKPVVASDVIGTRETVTNERNGLLVPYKDADALASALNKVLGDGEYASRLGQEGRRMVEQEFTEELVVERIHAYYGELIKKLGLTEKAKHLQSVTVDTGYAEGSNSV</sequence>
<dbReference type="InterPro" id="IPR028098">
    <property type="entry name" value="Glyco_trans_4-like_N"/>
</dbReference>
<name>A0A2W1LUR0_9BACL</name>
<reference evidence="3 4" key="1">
    <citation type="submission" date="2018-06" db="EMBL/GenBank/DDBJ databases">
        <title>Paenibacillus imtechensis sp. nov.</title>
        <authorList>
            <person name="Pinnaka A.K."/>
            <person name="Singh H."/>
            <person name="Kaur M."/>
        </authorList>
    </citation>
    <scope>NUCLEOTIDE SEQUENCE [LARGE SCALE GENOMIC DNA]</scope>
    <source>
        <strain evidence="3 4">SMB1</strain>
    </source>
</reference>
<proteinExistence type="predicted"/>
<dbReference type="OrthoDB" id="9806653at2"/>
<comment type="caution">
    <text evidence="3">The sequence shown here is derived from an EMBL/GenBank/DDBJ whole genome shotgun (WGS) entry which is preliminary data.</text>
</comment>